<reference evidence="2" key="1">
    <citation type="journal article" date="2020" name="Stud. Mycol.">
        <title>101 Dothideomycetes genomes: A test case for predicting lifestyles and emergence of pathogens.</title>
        <authorList>
            <person name="Haridas S."/>
            <person name="Albert R."/>
            <person name="Binder M."/>
            <person name="Bloem J."/>
            <person name="LaButti K."/>
            <person name="Salamov A."/>
            <person name="Andreopoulos B."/>
            <person name="Baker S."/>
            <person name="Barry K."/>
            <person name="Bills G."/>
            <person name="Bluhm B."/>
            <person name="Cannon C."/>
            <person name="Castanera R."/>
            <person name="Culley D."/>
            <person name="Daum C."/>
            <person name="Ezra D."/>
            <person name="Gonzalez J."/>
            <person name="Henrissat B."/>
            <person name="Kuo A."/>
            <person name="Liang C."/>
            <person name="Lipzen A."/>
            <person name="Lutzoni F."/>
            <person name="Magnuson J."/>
            <person name="Mondo S."/>
            <person name="Nolan M."/>
            <person name="Ohm R."/>
            <person name="Pangilinan J."/>
            <person name="Park H.-J."/>
            <person name="Ramirez L."/>
            <person name="Alfaro M."/>
            <person name="Sun H."/>
            <person name="Tritt A."/>
            <person name="Yoshinaga Y."/>
            <person name="Zwiers L.-H."/>
            <person name="Turgeon B."/>
            <person name="Goodwin S."/>
            <person name="Spatafora J."/>
            <person name="Crous P."/>
            <person name="Grigoriev I."/>
        </authorList>
    </citation>
    <scope>NUCLEOTIDE SEQUENCE [LARGE SCALE GENOMIC DNA]</scope>
    <source>
        <strain evidence="2">CECT 20119</strain>
    </source>
</reference>
<dbReference type="Proteomes" id="UP000799538">
    <property type="component" value="Unassembled WGS sequence"/>
</dbReference>
<evidence type="ECO:0000313" key="1">
    <source>
        <dbReference type="EMBL" id="KAF2222972.1"/>
    </source>
</evidence>
<protein>
    <submittedName>
        <fullName evidence="1">Uncharacterized protein</fullName>
    </submittedName>
</protein>
<dbReference type="AlphaFoldDB" id="A0A6A6GB80"/>
<dbReference type="EMBL" id="ML992507">
    <property type="protein sequence ID" value="KAF2222972.1"/>
    <property type="molecule type" value="Genomic_DNA"/>
</dbReference>
<proteinExistence type="predicted"/>
<gene>
    <name evidence="1" type="ORF">BDZ85DRAFT_262751</name>
</gene>
<name>A0A6A6GB80_9PEZI</name>
<accession>A0A6A6GB80</accession>
<evidence type="ECO:0000313" key="2">
    <source>
        <dbReference type="Proteomes" id="UP000799538"/>
    </source>
</evidence>
<sequence length="80" mass="8831">MKGRSRSSSTSSHLSSKLNRLDIRPKLCYLIARRCSVSNSTSSLSWYIRTATTLAMKLFISSPTMLTVLTLPFDNGSSSL</sequence>
<organism evidence="1 2">
    <name type="scientific">Elsinoe ampelina</name>
    <dbReference type="NCBI Taxonomy" id="302913"/>
    <lineage>
        <taxon>Eukaryota</taxon>
        <taxon>Fungi</taxon>
        <taxon>Dikarya</taxon>
        <taxon>Ascomycota</taxon>
        <taxon>Pezizomycotina</taxon>
        <taxon>Dothideomycetes</taxon>
        <taxon>Dothideomycetidae</taxon>
        <taxon>Myriangiales</taxon>
        <taxon>Elsinoaceae</taxon>
        <taxon>Elsinoe</taxon>
    </lineage>
</organism>
<keyword evidence="2" id="KW-1185">Reference proteome</keyword>